<dbReference type="WBParaSite" id="PSU_v2.g20344.t1">
    <property type="protein sequence ID" value="PSU_v2.g20344.t1"/>
    <property type="gene ID" value="PSU_v2.g20344"/>
</dbReference>
<evidence type="ECO:0000256" key="1">
    <source>
        <dbReference type="SAM" id="MobiDB-lite"/>
    </source>
</evidence>
<organism evidence="3 4">
    <name type="scientific">Panagrolaimus superbus</name>
    <dbReference type="NCBI Taxonomy" id="310955"/>
    <lineage>
        <taxon>Eukaryota</taxon>
        <taxon>Metazoa</taxon>
        <taxon>Ecdysozoa</taxon>
        <taxon>Nematoda</taxon>
        <taxon>Chromadorea</taxon>
        <taxon>Rhabditida</taxon>
        <taxon>Tylenchina</taxon>
        <taxon>Panagrolaimomorpha</taxon>
        <taxon>Panagrolaimoidea</taxon>
        <taxon>Panagrolaimidae</taxon>
        <taxon>Panagrolaimus</taxon>
    </lineage>
</organism>
<protein>
    <submittedName>
        <fullName evidence="4">Uncharacterized protein</fullName>
    </submittedName>
</protein>
<dbReference type="AlphaFoldDB" id="A0A914YSG2"/>
<keyword evidence="3" id="KW-1185">Reference proteome</keyword>
<name>A0A914YSG2_9BILA</name>
<feature type="chain" id="PRO_5037252751" evidence="2">
    <location>
        <begin position="19"/>
        <end position="119"/>
    </location>
</feature>
<evidence type="ECO:0000313" key="3">
    <source>
        <dbReference type="Proteomes" id="UP000887577"/>
    </source>
</evidence>
<keyword evidence="2" id="KW-0732">Signal</keyword>
<evidence type="ECO:0000313" key="4">
    <source>
        <dbReference type="WBParaSite" id="PSU_v2.g20344.t1"/>
    </source>
</evidence>
<evidence type="ECO:0000256" key="2">
    <source>
        <dbReference type="SAM" id="SignalP"/>
    </source>
</evidence>
<feature type="region of interest" description="Disordered" evidence="1">
    <location>
        <begin position="67"/>
        <end position="119"/>
    </location>
</feature>
<proteinExistence type="predicted"/>
<reference evidence="4" key="1">
    <citation type="submission" date="2022-11" db="UniProtKB">
        <authorList>
            <consortium name="WormBaseParasite"/>
        </authorList>
    </citation>
    <scope>IDENTIFICATION</scope>
</reference>
<dbReference type="Proteomes" id="UP000887577">
    <property type="component" value="Unplaced"/>
</dbReference>
<feature type="signal peptide" evidence="2">
    <location>
        <begin position="1"/>
        <end position="18"/>
    </location>
</feature>
<feature type="compositionally biased region" description="Pro residues" evidence="1">
    <location>
        <begin position="100"/>
        <end position="119"/>
    </location>
</feature>
<sequence>MNIKSIFLLLSIITVISGQEFKQFIFPEANDGGQFEDDAAEVSNVRGSVSSGVVNAESSEVLKEENVPAAAINDPGRPLVPQTLSALPSVQYPQQGGGYPPQPQPPPPPPPPQPLQPNP</sequence>
<accession>A0A914YSG2</accession>